<dbReference type="Proteomes" id="UP000694844">
    <property type="component" value="Chromosome 4"/>
</dbReference>
<gene>
    <name evidence="8" type="primary">LOC111128189</name>
</gene>
<evidence type="ECO:0000256" key="4">
    <source>
        <dbReference type="ARBA" id="ARBA00022989"/>
    </source>
</evidence>
<evidence type="ECO:0000256" key="3">
    <source>
        <dbReference type="ARBA" id="ARBA00022692"/>
    </source>
</evidence>
<dbReference type="RefSeq" id="XP_022329381.1">
    <property type="nucleotide sequence ID" value="XM_022473673.1"/>
</dbReference>
<feature type="transmembrane region" description="Helical" evidence="6">
    <location>
        <begin position="259"/>
        <end position="278"/>
    </location>
</feature>
<feature type="transmembrane region" description="Helical" evidence="6">
    <location>
        <begin position="36"/>
        <end position="54"/>
    </location>
</feature>
<dbReference type="PANTHER" id="PTHR10383">
    <property type="entry name" value="SERINE INCORPORATOR"/>
    <property type="match status" value="1"/>
</dbReference>
<evidence type="ECO:0000256" key="1">
    <source>
        <dbReference type="ARBA" id="ARBA00004141"/>
    </source>
</evidence>
<keyword evidence="5 6" id="KW-0472">Membrane</keyword>
<sequence length="510" mass="57360">MGGCCSAQVKCWLGPASCGLCCRCLPQINESTGTRFMYTLFLVIGFVVASLMLSPQLEQTFIDNVPGFNETCVNLMAGENCGKLTGYKAVYRLCLGIVAYHFVLCLLTICVKSSSYCRGGIHNGYWFWKILFFLSCIVASFFVPNIFRLYWMYVGMVGGVIFILFQLILLVDFCHSWNAKWVGTKAGRRNACGYCGTLLFAVVFYMASVVAAFMLFWNYTSWEGCLHNKIFIGINTVLCIILSAVTIVPAVSRFNPNTGILQASVITFYVMYLTWSALSSEPPEDIVKLENTLKTVYSKQVDPKTKEMSGMSMDGIDDMRIIHSLSISNSTQCRPNPTFDHMEMISAYAGLLITFVVAIYSSLQTTIASHRLGVRRTAAAVQDRFECCCCCKVTGRGNHSEKGGQRVNYNEADASTYNYAFFHFVFCLAGLYVMMQLTNWYRPEESDLNKFGLNWAAVWVKMGSSWACVFIYLFTLFRPKCCPGRDLTFRRTDEVLVPGENESMRRESTV</sequence>
<comment type="similarity">
    <text evidence="2">Belongs to the TDE1 family.</text>
</comment>
<dbReference type="PANTHER" id="PTHR10383:SF9">
    <property type="entry name" value="SERINE INCORPORATOR, ISOFORM F"/>
    <property type="match status" value="1"/>
</dbReference>
<feature type="transmembrane region" description="Helical" evidence="6">
    <location>
        <begin position="345"/>
        <end position="363"/>
    </location>
</feature>
<feature type="transmembrane region" description="Helical" evidence="6">
    <location>
        <begin position="230"/>
        <end position="252"/>
    </location>
</feature>
<feature type="transmembrane region" description="Helical" evidence="6">
    <location>
        <begin position="416"/>
        <end position="435"/>
    </location>
</feature>
<name>A0A8B8DQX6_CRAVI</name>
<dbReference type="KEGG" id="cvn:111128189"/>
<keyword evidence="7" id="KW-1185">Reference proteome</keyword>
<feature type="transmembrane region" description="Helical" evidence="6">
    <location>
        <begin position="123"/>
        <end position="143"/>
    </location>
</feature>
<evidence type="ECO:0000256" key="2">
    <source>
        <dbReference type="ARBA" id="ARBA00006665"/>
    </source>
</evidence>
<proteinExistence type="inferred from homology"/>
<dbReference type="AlphaFoldDB" id="A0A8B8DQX6"/>
<keyword evidence="4 6" id="KW-1133">Transmembrane helix</keyword>
<feature type="transmembrane region" description="Helical" evidence="6">
    <location>
        <begin position="89"/>
        <end position="111"/>
    </location>
</feature>
<organism evidence="7 8">
    <name type="scientific">Crassostrea virginica</name>
    <name type="common">Eastern oyster</name>
    <dbReference type="NCBI Taxonomy" id="6565"/>
    <lineage>
        <taxon>Eukaryota</taxon>
        <taxon>Metazoa</taxon>
        <taxon>Spiralia</taxon>
        <taxon>Lophotrochozoa</taxon>
        <taxon>Mollusca</taxon>
        <taxon>Bivalvia</taxon>
        <taxon>Autobranchia</taxon>
        <taxon>Pteriomorphia</taxon>
        <taxon>Ostreida</taxon>
        <taxon>Ostreoidea</taxon>
        <taxon>Ostreidae</taxon>
        <taxon>Crassostrea</taxon>
    </lineage>
</organism>
<accession>A0A8B8DQX6</accession>
<dbReference type="GO" id="GO:0016020">
    <property type="term" value="C:membrane"/>
    <property type="evidence" value="ECO:0007669"/>
    <property type="project" value="UniProtKB-SubCell"/>
</dbReference>
<dbReference type="OrthoDB" id="5963193at2759"/>
<evidence type="ECO:0000313" key="7">
    <source>
        <dbReference type="Proteomes" id="UP000694844"/>
    </source>
</evidence>
<evidence type="ECO:0000256" key="5">
    <source>
        <dbReference type="ARBA" id="ARBA00023136"/>
    </source>
</evidence>
<feature type="transmembrane region" description="Helical" evidence="6">
    <location>
        <begin position="455"/>
        <end position="477"/>
    </location>
</feature>
<protein>
    <submittedName>
        <fullName evidence="8">Serine incorporator 5-like</fullName>
    </submittedName>
</protein>
<keyword evidence="3 6" id="KW-0812">Transmembrane</keyword>
<comment type="subcellular location">
    <subcellularLocation>
        <location evidence="1">Membrane</location>
        <topology evidence="1">Multi-pass membrane protein</topology>
    </subcellularLocation>
</comment>
<dbReference type="InterPro" id="IPR005016">
    <property type="entry name" value="TDE1/TMS"/>
</dbReference>
<feature type="transmembrane region" description="Helical" evidence="6">
    <location>
        <begin position="149"/>
        <end position="171"/>
    </location>
</feature>
<evidence type="ECO:0000313" key="8">
    <source>
        <dbReference type="RefSeq" id="XP_022329381.1"/>
    </source>
</evidence>
<dbReference type="GeneID" id="111128189"/>
<evidence type="ECO:0000256" key="6">
    <source>
        <dbReference type="SAM" id="Phobius"/>
    </source>
</evidence>
<reference evidence="8" key="1">
    <citation type="submission" date="2025-08" db="UniProtKB">
        <authorList>
            <consortium name="RefSeq"/>
        </authorList>
    </citation>
    <scope>IDENTIFICATION</scope>
    <source>
        <tissue evidence="8">Whole sample</tissue>
    </source>
</reference>
<feature type="transmembrane region" description="Helical" evidence="6">
    <location>
        <begin position="191"/>
        <end position="218"/>
    </location>
</feature>
<dbReference type="Pfam" id="PF03348">
    <property type="entry name" value="Serinc"/>
    <property type="match status" value="1"/>
</dbReference>